<proteinExistence type="predicted"/>
<feature type="transmembrane region" description="Helical" evidence="2">
    <location>
        <begin position="200"/>
        <end position="222"/>
    </location>
</feature>
<reference evidence="5" key="2">
    <citation type="journal article" date="2016" name="Sci. Rep.">
        <title>Dictyocaulus viviparus genome, variome and transcriptome elucidate lungworm biology and support future intervention.</title>
        <authorList>
            <person name="McNulty S.N."/>
            <person name="Strube C."/>
            <person name="Rosa B.A."/>
            <person name="Martin J.C."/>
            <person name="Tyagi R."/>
            <person name="Choi Y.J."/>
            <person name="Wang Q."/>
            <person name="Hallsworth Pepin K."/>
            <person name="Zhang X."/>
            <person name="Ozersky P."/>
            <person name="Wilson R.K."/>
            <person name="Sternberg P.W."/>
            <person name="Gasser R.B."/>
            <person name="Mitreva M."/>
        </authorList>
    </citation>
    <scope>NUCLEOTIDE SEQUENCE [LARGE SCALE GENOMIC DNA]</scope>
    <source>
        <strain evidence="5">HannoverDv2000</strain>
    </source>
</reference>
<gene>
    <name evidence="4" type="ORF">DICVIV_10472</name>
</gene>
<keyword evidence="5" id="KW-1185">Reference proteome</keyword>
<accession>A0A0D8XFR0</accession>
<organism evidence="4 5">
    <name type="scientific">Dictyocaulus viviparus</name>
    <name type="common">Bovine lungworm</name>
    <dbReference type="NCBI Taxonomy" id="29172"/>
    <lineage>
        <taxon>Eukaryota</taxon>
        <taxon>Metazoa</taxon>
        <taxon>Ecdysozoa</taxon>
        <taxon>Nematoda</taxon>
        <taxon>Chromadorea</taxon>
        <taxon>Rhabditida</taxon>
        <taxon>Rhabditina</taxon>
        <taxon>Rhabditomorpha</taxon>
        <taxon>Strongyloidea</taxon>
        <taxon>Metastrongylidae</taxon>
        <taxon>Dictyocaulus</taxon>
    </lineage>
</organism>
<feature type="transmembrane region" description="Helical" evidence="2">
    <location>
        <begin position="61"/>
        <end position="81"/>
    </location>
</feature>
<feature type="transmembrane region" description="Helical" evidence="2">
    <location>
        <begin position="172"/>
        <end position="194"/>
    </location>
</feature>
<keyword evidence="2" id="KW-0472">Membrane</keyword>
<evidence type="ECO:0000313" key="5">
    <source>
        <dbReference type="Proteomes" id="UP000053766"/>
    </source>
</evidence>
<protein>
    <recommendedName>
        <fullName evidence="3">DUF7802 domain-containing protein</fullName>
    </recommendedName>
</protein>
<feature type="transmembrane region" description="Helical" evidence="2">
    <location>
        <begin position="243"/>
        <end position="261"/>
    </location>
</feature>
<dbReference type="PANTHER" id="PTHR35982">
    <property type="entry name" value="AGAP005361-PA"/>
    <property type="match status" value="1"/>
</dbReference>
<feature type="compositionally biased region" description="Polar residues" evidence="1">
    <location>
        <begin position="445"/>
        <end position="456"/>
    </location>
</feature>
<dbReference type="OrthoDB" id="5839710at2759"/>
<name>A0A0D8XFR0_DICVI</name>
<reference evidence="4 5" key="1">
    <citation type="submission" date="2013-11" db="EMBL/GenBank/DDBJ databases">
        <title>Draft genome of the bovine lungworm Dictyocaulus viviparus.</title>
        <authorList>
            <person name="Mitreva M."/>
        </authorList>
    </citation>
    <scope>NUCLEOTIDE SEQUENCE [LARGE SCALE GENOMIC DNA]</scope>
    <source>
        <strain evidence="4 5">HannoverDv2000</strain>
    </source>
</reference>
<feature type="transmembrane region" description="Helical" evidence="2">
    <location>
        <begin position="406"/>
        <end position="425"/>
    </location>
</feature>
<dbReference type="PANTHER" id="PTHR35982:SF1">
    <property type="entry name" value="SPIROCYCLASE, AVEC FAMILY"/>
    <property type="match status" value="1"/>
</dbReference>
<feature type="transmembrane region" description="Helical" evidence="2">
    <location>
        <begin position="88"/>
        <end position="109"/>
    </location>
</feature>
<dbReference type="EMBL" id="KN716552">
    <property type="protein sequence ID" value="KJH43515.1"/>
    <property type="molecule type" value="Genomic_DNA"/>
</dbReference>
<feature type="region of interest" description="Disordered" evidence="1">
    <location>
        <begin position="491"/>
        <end position="530"/>
    </location>
</feature>
<dbReference type="Pfam" id="PF25085">
    <property type="entry name" value="DUF7802"/>
    <property type="match status" value="2"/>
</dbReference>
<feature type="transmembrane region" description="Helical" evidence="2">
    <location>
        <begin position="292"/>
        <end position="310"/>
    </location>
</feature>
<evidence type="ECO:0000259" key="3">
    <source>
        <dbReference type="Pfam" id="PF25085"/>
    </source>
</evidence>
<feature type="region of interest" description="Disordered" evidence="1">
    <location>
        <begin position="445"/>
        <end position="476"/>
    </location>
</feature>
<feature type="domain" description="DUF7802" evidence="3">
    <location>
        <begin position="330"/>
        <end position="426"/>
    </location>
</feature>
<keyword evidence="2" id="KW-0812">Transmembrane</keyword>
<feature type="domain" description="DUF7802" evidence="3">
    <location>
        <begin position="13"/>
        <end position="269"/>
    </location>
</feature>
<evidence type="ECO:0000313" key="4">
    <source>
        <dbReference type="EMBL" id="KJH43515.1"/>
    </source>
</evidence>
<evidence type="ECO:0000256" key="2">
    <source>
        <dbReference type="SAM" id="Phobius"/>
    </source>
</evidence>
<evidence type="ECO:0000256" key="1">
    <source>
        <dbReference type="SAM" id="MobiDB-lite"/>
    </source>
</evidence>
<dbReference type="AlphaFoldDB" id="A0A0D8XFR0"/>
<feature type="transmembrane region" description="Helical" evidence="2">
    <location>
        <begin position="21"/>
        <end position="41"/>
    </location>
</feature>
<dbReference type="Proteomes" id="UP000053766">
    <property type="component" value="Unassembled WGS sequence"/>
</dbReference>
<keyword evidence="2" id="KW-1133">Transmembrane helix</keyword>
<feature type="transmembrane region" description="Helical" evidence="2">
    <location>
        <begin position="129"/>
        <end position="151"/>
    </location>
</feature>
<sequence>MLRRCSGLIGYATYRYGGRYLYTWIGLTIYAFIFEYLPLSVPDLNVFWHARGVLSFFGMRVPLYALFGIHQTFGYIAYVLVKRLRLPWWAEGPGVGVTSVMLLLPYRLVGTKLLWWTWHDTDPTLSDRMFWTPWFWFYFYAACMCSFVWVLHFSRCILLEEEYDWKKCPREIFCPLLAGVLSYWLANIQVSILYCPLHDIFGVHSEIITILLLSCYSLVVVITDRKNLVAEARKASRFWFDELSCAIVLEYTFLLLLVLIAEPSSIVSEVTILTFHEIFARNNEWVVKNFEFGSMITISYIDIFFCTWMTKLNYGRNKIDTYLFVMESIQGIHQPIGPCEEMENISTHSSVFEREKYLCATNYDEKYFDFHCVPNGVPKEHHDIYEKTALEYYTVCGTEFDNRAEYVIVIGGCCFLFGLILHQMAACSGSTPLFPIKSRKHIAGNTTSFRDNTIRNQETKQTRHEVQPTEHDDTMTSSQCLIPESIEADVGIRRKHTKPTNASKVGKALSRRKSTEMRSSARVLRSYSHM</sequence>
<feature type="compositionally biased region" description="Basic and acidic residues" evidence="1">
    <location>
        <begin position="457"/>
        <end position="474"/>
    </location>
</feature>
<dbReference type="InterPro" id="IPR056704">
    <property type="entry name" value="DUF7802"/>
</dbReference>